<dbReference type="EMBL" id="JXJN01007908">
    <property type="status" value="NOT_ANNOTATED_CDS"/>
    <property type="molecule type" value="Genomic_DNA"/>
</dbReference>
<proteinExistence type="predicted"/>
<evidence type="ECO:0000313" key="1">
    <source>
        <dbReference type="EnsemblMetazoa" id="GPPI017744-PA"/>
    </source>
</evidence>
<protein>
    <submittedName>
        <fullName evidence="1">Uncharacterized protein</fullName>
    </submittedName>
</protein>
<dbReference type="VEuPathDB" id="VectorBase:GPPI017744"/>
<name>A0A1B0B3M8_9MUSC</name>
<organism evidence="1 2">
    <name type="scientific">Glossina palpalis gambiensis</name>
    <dbReference type="NCBI Taxonomy" id="67801"/>
    <lineage>
        <taxon>Eukaryota</taxon>
        <taxon>Metazoa</taxon>
        <taxon>Ecdysozoa</taxon>
        <taxon>Arthropoda</taxon>
        <taxon>Hexapoda</taxon>
        <taxon>Insecta</taxon>
        <taxon>Pterygota</taxon>
        <taxon>Neoptera</taxon>
        <taxon>Endopterygota</taxon>
        <taxon>Diptera</taxon>
        <taxon>Brachycera</taxon>
        <taxon>Muscomorpha</taxon>
        <taxon>Hippoboscoidea</taxon>
        <taxon>Glossinidae</taxon>
        <taxon>Glossina</taxon>
    </lineage>
</organism>
<accession>A0A1B0B3M8</accession>
<evidence type="ECO:0000313" key="2">
    <source>
        <dbReference type="Proteomes" id="UP000092460"/>
    </source>
</evidence>
<dbReference type="EnsemblMetazoa" id="GPPI017744-RA">
    <property type="protein sequence ID" value="GPPI017744-PA"/>
    <property type="gene ID" value="GPPI017744"/>
</dbReference>
<reference evidence="1" key="2">
    <citation type="submission" date="2020-05" db="UniProtKB">
        <authorList>
            <consortium name="EnsemblMetazoa"/>
        </authorList>
    </citation>
    <scope>IDENTIFICATION</scope>
    <source>
        <strain evidence="1">IAEA</strain>
    </source>
</reference>
<sequence>MLLEEMIGNHTRIHNNQIRIRRSVRVSLKYIKLYSFPGKAWIDSMCPSISCAFVAGTLQLVSVYFGTDLPSLFIHLHIFGYKEKLDHSRLRKLCVFLTRKCVHMLLCICGIQPTTAWLAYSNFVIPFMTTRNMLQILYMRSQLTQNSKSILETKQKFS</sequence>
<reference evidence="2" key="1">
    <citation type="submission" date="2015-01" db="EMBL/GenBank/DDBJ databases">
        <authorList>
            <person name="Aksoy S."/>
            <person name="Warren W."/>
            <person name="Wilson R.K."/>
        </authorList>
    </citation>
    <scope>NUCLEOTIDE SEQUENCE [LARGE SCALE GENOMIC DNA]</scope>
    <source>
        <strain evidence="2">IAEA</strain>
    </source>
</reference>
<keyword evidence="2" id="KW-1185">Reference proteome</keyword>
<dbReference type="AlphaFoldDB" id="A0A1B0B3M8"/>
<dbReference type="Proteomes" id="UP000092460">
    <property type="component" value="Unassembled WGS sequence"/>
</dbReference>